<dbReference type="InterPro" id="IPR036505">
    <property type="entry name" value="Amidase/PGRP_sf"/>
</dbReference>
<organism evidence="1">
    <name type="scientific">marine sediment metagenome</name>
    <dbReference type="NCBI Taxonomy" id="412755"/>
    <lineage>
        <taxon>unclassified sequences</taxon>
        <taxon>metagenomes</taxon>
        <taxon>ecological metagenomes</taxon>
    </lineage>
</organism>
<dbReference type="AlphaFoldDB" id="A0A0F9HI96"/>
<evidence type="ECO:0008006" key="2">
    <source>
        <dbReference type="Google" id="ProtNLM"/>
    </source>
</evidence>
<accession>A0A0F9HI96</accession>
<feature type="non-terminal residue" evidence="1">
    <location>
        <position position="193"/>
    </location>
</feature>
<dbReference type="EMBL" id="LAZR01022582">
    <property type="protein sequence ID" value="KKL81370.1"/>
    <property type="molecule type" value="Genomic_DNA"/>
</dbReference>
<gene>
    <name evidence="1" type="ORF">LCGC14_1995480</name>
</gene>
<sequence length="193" mass="21612">MEILPNVLYLNRADWGADTSLARGGYTTDRSGVDIYLRKTDAILHHSVSVDTNDSTPEVWETLAEIEVKCRAMQVVRPGLGKDWPYNHGGFLMPGGVLCVAEGRGYNRTGAHTRGHNTVGWGFVLMGNFEAPPFVNIDPWLPAINRYFAHVRRTELPNLIEIKTHRQVGHEDGYVTACPGRDIISRTHQFSLE</sequence>
<dbReference type="Gene3D" id="3.40.80.10">
    <property type="entry name" value="Peptidoglycan recognition protein-like"/>
    <property type="match status" value="1"/>
</dbReference>
<dbReference type="GO" id="GO:0008745">
    <property type="term" value="F:N-acetylmuramoyl-L-alanine amidase activity"/>
    <property type="evidence" value="ECO:0007669"/>
    <property type="project" value="InterPro"/>
</dbReference>
<proteinExistence type="predicted"/>
<reference evidence="1" key="1">
    <citation type="journal article" date="2015" name="Nature">
        <title>Complex archaea that bridge the gap between prokaryotes and eukaryotes.</title>
        <authorList>
            <person name="Spang A."/>
            <person name="Saw J.H."/>
            <person name="Jorgensen S.L."/>
            <person name="Zaremba-Niedzwiedzka K."/>
            <person name="Martijn J."/>
            <person name="Lind A.E."/>
            <person name="van Eijk R."/>
            <person name="Schleper C."/>
            <person name="Guy L."/>
            <person name="Ettema T.J."/>
        </authorList>
    </citation>
    <scope>NUCLEOTIDE SEQUENCE</scope>
</reference>
<protein>
    <recommendedName>
        <fullName evidence="2">N-acetylmuramoyl-L-alanine amidase domain-containing protein</fullName>
    </recommendedName>
</protein>
<name>A0A0F9HI96_9ZZZZ</name>
<dbReference type="GO" id="GO:0009253">
    <property type="term" value="P:peptidoglycan catabolic process"/>
    <property type="evidence" value="ECO:0007669"/>
    <property type="project" value="InterPro"/>
</dbReference>
<evidence type="ECO:0000313" key="1">
    <source>
        <dbReference type="EMBL" id="KKL81370.1"/>
    </source>
</evidence>
<dbReference type="SUPFAM" id="SSF55846">
    <property type="entry name" value="N-acetylmuramoyl-L-alanine amidase-like"/>
    <property type="match status" value="1"/>
</dbReference>
<comment type="caution">
    <text evidence="1">The sequence shown here is derived from an EMBL/GenBank/DDBJ whole genome shotgun (WGS) entry which is preliminary data.</text>
</comment>